<dbReference type="AlphaFoldDB" id="A0A1C3X304"/>
<accession>A0A1C3X304</accession>
<proteinExistence type="predicted"/>
<gene>
    <name evidence="1" type="ORF">GA0061101_12330</name>
</gene>
<protein>
    <submittedName>
        <fullName evidence="1">Uncharacterized protein</fullName>
    </submittedName>
</protein>
<organism evidence="1 2">
    <name type="scientific">Rhizobium lusitanum</name>
    <dbReference type="NCBI Taxonomy" id="293958"/>
    <lineage>
        <taxon>Bacteria</taxon>
        <taxon>Pseudomonadati</taxon>
        <taxon>Pseudomonadota</taxon>
        <taxon>Alphaproteobacteria</taxon>
        <taxon>Hyphomicrobiales</taxon>
        <taxon>Rhizobiaceae</taxon>
        <taxon>Rhizobium/Agrobacterium group</taxon>
        <taxon>Rhizobium</taxon>
    </lineage>
</organism>
<name>A0A1C3X304_9HYPH</name>
<sequence>MYYETVRVADERLPDALIVTDSRRSAIFPRERQTLRLSSIAFLVFYQ</sequence>
<dbReference type="Proteomes" id="UP000199205">
    <property type="component" value="Unassembled WGS sequence"/>
</dbReference>
<reference evidence="1 2" key="1">
    <citation type="submission" date="2016-08" db="EMBL/GenBank/DDBJ databases">
        <authorList>
            <person name="Seilhamer J.J."/>
        </authorList>
    </citation>
    <scope>NUCLEOTIDE SEQUENCE [LARGE SCALE GENOMIC DNA]</scope>
    <source>
        <strain evidence="1 2">P1-7</strain>
    </source>
</reference>
<evidence type="ECO:0000313" key="1">
    <source>
        <dbReference type="EMBL" id="SCB46506.1"/>
    </source>
</evidence>
<dbReference type="EMBL" id="FMAF01000023">
    <property type="protein sequence ID" value="SCB46506.1"/>
    <property type="molecule type" value="Genomic_DNA"/>
</dbReference>
<evidence type="ECO:0000313" key="2">
    <source>
        <dbReference type="Proteomes" id="UP000199205"/>
    </source>
</evidence>